<feature type="transmembrane region" description="Helical" evidence="5">
    <location>
        <begin position="77"/>
        <end position="96"/>
    </location>
</feature>
<dbReference type="AlphaFoldDB" id="A0A9P4I2X8"/>
<evidence type="ECO:0000313" key="8">
    <source>
        <dbReference type="Proteomes" id="UP000799772"/>
    </source>
</evidence>
<dbReference type="GO" id="GO:0015606">
    <property type="term" value="F:spermidine transmembrane transporter activity"/>
    <property type="evidence" value="ECO:0007669"/>
    <property type="project" value="TreeGrafter"/>
</dbReference>
<evidence type="ECO:0000256" key="5">
    <source>
        <dbReference type="SAM" id="Phobius"/>
    </source>
</evidence>
<feature type="domain" description="Major facilitator superfamily (MFS) profile" evidence="6">
    <location>
        <begin position="42"/>
        <end position="464"/>
    </location>
</feature>
<protein>
    <submittedName>
        <fullName evidence="7">MFS general substrate transporter</fullName>
    </submittedName>
</protein>
<name>A0A9P4I2X8_9PEZI</name>
<comment type="caution">
    <text evidence="7">The sequence shown here is derived from an EMBL/GenBank/DDBJ whole genome shotgun (WGS) entry which is preliminary data.</text>
</comment>
<feature type="transmembrane region" description="Helical" evidence="5">
    <location>
        <begin position="305"/>
        <end position="325"/>
    </location>
</feature>
<evidence type="ECO:0000256" key="1">
    <source>
        <dbReference type="ARBA" id="ARBA00004141"/>
    </source>
</evidence>
<dbReference type="CDD" id="cd17323">
    <property type="entry name" value="MFS_Tpo1_MDR_like"/>
    <property type="match status" value="1"/>
</dbReference>
<dbReference type="InterPro" id="IPR036259">
    <property type="entry name" value="MFS_trans_sf"/>
</dbReference>
<dbReference type="Proteomes" id="UP000799772">
    <property type="component" value="Unassembled WGS sequence"/>
</dbReference>
<feature type="transmembrane region" description="Helical" evidence="5">
    <location>
        <begin position="383"/>
        <end position="405"/>
    </location>
</feature>
<dbReference type="EMBL" id="ML978135">
    <property type="protein sequence ID" value="KAF2094071.1"/>
    <property type="molecule type" value="Genomic_DNA"/>
</dbReference>
<comment type="subcellular location">
    <subcellularLocation>
        <location evidence="1">Membrane</location>
        <topology evidence="1">Multi-pass membrane protein</topology>
    </subcellularLocation>
</comment>
<dbReference type="PANTHER" id="PTHR23502:SF38">
    <property type="entry name" value="POLYAMINE TRANSPORTER 4"/>
    <property type="match status" value="1"/>
</dbReference>
<dbReference type="SUPFAM" id="SSF103473">
    <property type="entry name" value="MFS general substrate transporter"/>
    <property type="match status" value="1"/>
</dbReference>
<reference evidence="7" key="1">
    <citation type="journal article" date="2020" name="Stud. Mycol.">
        <title>101 Dothideomycetes genomes: a test case for predicting lifestyles and emergence of pathogens.</title>
        <authorList>
            <person name="Haridas S."/>
            <person name="Albert R."/>
            <person name="Binder M."/>
            <person name="Bloem J."/>
            <person name="Labutti K."/>
            <person name="Salamov A."/>
            <person name="Andreopoulos B."/>
            <person name="Baker S."/>
            <person name="Barry K."/>
            <person name="Bills G."/>
            <person name="Bluhm B."/>
            <person name="Cannon C."/>
            <person name="Castanera R."/>
            <person name="Culley D."/>
            <person name="Daum C."/>
            <person name="Ezra D."/>
            <person name="Gonzalez J."/>
            <person name="Henrissat B."/>
            <person name="Kuo A."/>
            <person name="Liang C."/>
            <person name="Lipzen A."/>
            <person name="Lutzoni F."/>
            <person name="Magnuson J."/>
            <person name="Mondo S."/>
            <person name="Nolan M."/>
            <person name="Ohm R."/>
            <person name="Pangilinan J."/>
            <person name="Park H.-J."/>
            <person name="Ramirez L."/>
            <person name="Alfaro M."/>
            <person name="Sun H."/>
            <person name="Tritt A."/>
            <person name="Yoshinaga Y."/>
            <person name="Zwiers L.-H."/>
            <person name="Turgeon B."/>
            <person name="Goodwin S."/>
            <person name="Spatafora J."/>
            <person name="Crous P."/>
            <person name="Grigoriev I."/>
        </authorList>
    </citation>
    <scope>NUCLEOTIDE SEQUENCE</scope>
    <source>
        <strain evidence="7">CBS 133067</strain>
    </source>
</reference>
<keyword evidence="3 5" id="KW-1133">Transmembrane helix</keyword>
<dbReference type="Gene3D" id="1.20.1250.20">
    <property type="entry name" value="MFS general substrate transporter like domains"/>
    <property type="match status" value="1"/>
</dbReference>
<dbReference type="PROSITE" id="PS50850">
    <property type="entry name" value="MFS"/>
    <property type="match status" value="1"/>
</dbReference>
<feature type="transmembrane region" description="Helical" evidence="5">
    <location>
        <begin position="266"/>
        <end position="293"/>
    </location>
</feature>
<sequence>MGYPNTAPIEIETTERLATASWSEPTNLDNPRNWSFGRKVYHTFVTAIYAFTVTFMSSIYASGYADVGRHFNVSESVSLLGVALFCFGLAFGPVLAAPLSETFGRSLIYKTTLPISIFFVIGSAVSKTFAGLVICRFFAGFFCSPGLSVGGGTNADLWGPSARGSIHLAASATSPTHCFVATGPVIGGFVEEKKGWRWLEWTIVFFAIPTSFSAIFMSETYKKTILERNMKRDGLSPNANVEWVTALKAWISVSLIRPLAMLFGELITLLFGLYVALNFGILYSFLAATPFVFETVYGFDRGKVGLTFLSLCAGTIFATGTYALIDTFYYRKKLRKGAAAGVPESVVPEDRLYAAMVGSFGLPIGLFWFGWTARQDIHWISPVLAMFPFAWGNVCVFTSAVTYLIESYGPAFGASALASNGFARYIFAAAFPLFTGKFYRALTIPWATSLLGFVSLLMIPIPWGLYKWGSIVRKRSRRAQTTPN</sequence>
<feature type="transmembrane region" description="Helical" evidence="5">
    <location>
        <begin position="352"/>
        <end position="371"/>
    </location>
</feature>
<feature type="transmembrane region" description="Helical" evidence="5">
    <location>
        <begin position="117"/>
        <end position="139"/>
    </location>
</feature>
<accession>A0A9P4I2X8</accession>
<keyword evidence="8" id="KW-1185">Reference proteome</keyword>
<evidence type="ECO:0000259" key="6">
    <source>
        <dbReference type="PROSITE" id="PS50850"/>
    </source>
</evidence>
<dbReference type="OrthoDB" id="3936150at2759"/>
<dbReference type="InterPro" id="IPR020846">
    <property type="entry name" value="MFS_dom"/>
</dbReference>
<dbReference type="PANTHER" id="PTHR23502">
    <property type="entry name" value="MAJOR FACILITATOR SUPERFAMILY"/>
    <property type="match status" value="1"/>
</dbReference>
<organism evidence="7 8">
    <name type="scientific">Rhizodiscina lignyota</name>
    <dbReference type="NCBI Taxonomy" id="1504668"/>
    <lineage>
        <taxon>Eukaryota</taxon>
        <taxon>Fungi</taxon>
        <taxon>Dikarya</taxon>
        <taxon>Ascomycota</taxon>
        <taxon>Pezizomycotina</taxon>
        <taxon>Dothideomycetes</taxon>
        <taxon>Pleosporomycetidae</taxon>
        <taxon>Aulographales</taxon>
        <taxon>Rhizodiscinaceae</taxon>
        <taxon>Rhizodiscina</taxon>
    </lineage>
</organism>
<evidence type="ECO:0000256" key="2">
    <source>
        <dbReference type="ARBA" id="ARBA00022692"/>
    </source>
</evidence>
<proteinExistence type="predicted"/>
<feature type="transmembrane region" description="Helical" evidence="5">
    <location>
        <begin position="446"/>
        <end position="466"/>
    </location>
</feature>
<dbReference type="Pfam" id="PF07690">
    <property type="entry name" value="MFS_1"/>
    <property type="match status" value="1"/>
</dbReference>
<dbReference type="GO" id="GO:0005886">
    <property type="term" value="C:plasma membrane"/>
    <property type="evidence" value="ECO:0007669"/>
    <property type="project" value="TreeGrafter"/>
</dbReference>
<evidence type="ECO:0000256" key="4">
    <source>
        <dbReference type="ARBA" id="ARBA00023136"/>
    </source>
</evidence>
<dbReference type="GO" id="GO:0000297">
    <property type="term" value="F:spermine transmembrane transporter activity"/>
    <property type="evidence" value="ECO:0007669"/>
    <property type="project" value="TreeGrafter"/>
</dbReference>
<dbReference type="InterPro" id="IPR011701">
    <property type="entry name" value="MFS"/>
</dbReference>
<feature type="transmembrane region" description="Helical" evidence="5">
    <location>
        <begin position="411"/>
        <end position="434"/>
    </location>
</feature>
<keyword evidence="2 5" id="KW-0812">Transmembrane</keyword>
<evidence type="ECO:0000313" key="7">
    <source>
        <dbReference type="EMBL" id="KAF2094071.1"/>
    </source>
</evidence>
<gene>
    <name evidence="7" type="ORF">NA57DRAFT_68685</name>
</gene>
<keyword evidence="4 5" id="KW-0472">Membrane</keyword>
<feature type="transmembrane region" description="Helical" evidence="5">
    <location>
        <begin position="40"/>
        <end position="65"/>
    </location>
</feature>
<evidence type="ECO:0000256" key="3">
    <source>
        <dbReference type="ARBA" id="ARBA00022989"/>
    </source>
</evidence>
<feature type="transmembrane region" description="Helical" evidence="5">
    <location>
        <begin position="198"/>
        <end position="218"/>
    </location>
</feature>